<dbReference type="PANTHER" id="PTHR43080:SF2">
    <property type="entry name" value="CBS DOMAIN-CONTAINING PROTEIN"/>
    <property type="match status" value="1"/>
</dbReference>
<gene>
    <name evidence="4" type="ORF">DC094_18515</name>
</gene>
<keyword evidence="1 2" id="KW-0129">CBS domain</keyword>
<evidence type="ECO:0000256" key="1">
    <source>
        <dbReference type="ARBA" id="ARBA00023122"/>
    </source>
</evidence>
<sequence length="164" mass="17682">MKSAKTVKDLMVKTPLFLGKNQTLASAVKTMLEQQVPQGIVVDQQKNLLGVISVEHLLGVLWLHDFEDKITASVADVMQQQVATVNESDSLHLVAEKMTAASKTVFPVSSSGILLDYDAVSLSARISKSAQGLPNSFPVVAQNKVVGVIERQQILSAYQGCFGE</sequence>
<name>A0A2V1GPZ2_9GAMM</name>
<evidence type="ECO:0000259" key="3">
    <source>
        <dbReference type="PROSITE" id="PS51371"/>
    </source>
</evidence>
<dbReference type="PANTHER" id="PTHR43080">
    <property type="entry name" value="CBS DOMAIN-CONTAINING PROTEIN CBSX3, MITOCHONDRIAL"/>
    <property type="match status" value="1"/>
</dbReference>
<organism evidence="4 5">
    <name type="scientific">Pelagibaculum spongiae</name>
    <dbReference type="NCBI Taxonomy" id="2080658"/>
    <lineage>
        <taxon>Bacteria</taxon>
        <taxon>Pseudomonadati</taxon>
        <taxon>Pseudomonadota</taxon>
        <taxon>Gammaproteobacteria</taxon>
        <taxon>Oceanospirillales</taxon>
        <taxon>Pelagibaculum</taxon>
    </lineage>
</organism>
<protein>
    <recommendedName>
        <fullName evidence="3">CBS domain-containing protein</fullName>
    </recommendedName>
</protein>
<dbReference type="Gene3D" id="3.10.580.10">
    <property type="entry name" value="CBS-domain"/>
    <property type="match status" value="1"/>
</dbReference>
<dbReference type="PROSITE" id="PS51371">
    <property type="entry name" value="CBS"/>
    <property type="match status" value="1"/>
</dbReference>
<proteinExistence type="predicted"/>
<feature type="domain" description="CBS" evidence="3">
    <location>
        <begin position="11"/>
        <end position="69"/>
    </location>
</feature>
<reference evidence="4 5" key="1">
    <citation type="submission" date="2018-04" db="EMBL/GenBank/DDBJ databases">
        <title>Thalassorhabdus spongiae gen. nov., sp. nov., isolated from a marine sponge in South-West Iceland.</title>
        <authorList>
            <person name="Knobloch S."/>
            <person name="Daussin A."/>
            <person name="Johannsson R."/>
            <person name="Marteinsson V.T."/>
        </authorList>
    </citation>
    <scope>NUCLEOTIDE SEQUENCE [LARGE SCALE GENOMIC DNA]</scope>
    <source>
        <strain evidence="4 5">Hp12</strain>
    </source>
</reference>
<dbReference type="InterPro" id="IPR000644">
    <property type="entry name" value="CBS_dom"/>
</dbReference>
<dbReference type="Pfam" id="PF00571">
    <property type="entry name" value="CBS"/>
    <property type="match status" value="1"/>
</dbReference>
<dbReference type="RefSeq" id="WP_116688608.1">
    <property type="nucleotide sequence ID" value="NZ_CAWNYD010000010.1"/>
</dbReference>
<dbReference type="SUPFAM" id="SSF54631">
    <property type="entry name" value="CBS-domain pair"/>
    <property type="match status" value="1"/>
</dbReference>
<dbReference type="EMBL" id="QDDL01000010">
    <property type="protein sequence ID" value="PVZ65473.1"/>
    <property type="molecule type" value="Genomic_DNA"/>
</dbReference>
<dbReference type="AlphaFoldDB" id="A0A2V1GPZ2"/>
<keyword evidence="5" id="KW-1185">Reference proteome</keyword>
<evidence type="ECO:0000313" key="4">
    <source>
        <dbReference type="EMBL" id="PVZ65473.1"/>
    </source>
</evidence>
<dbReference type="Proteomes" id="UP000244906">
    <property type="component" value="Unassembled WGS sequence"/>
</dbReference>
<comment type="caution">
    <text evidence="4">The sequence shown here is derived from an EMBL/GenBank/DDBJ whole genome shotgun (WGS) entry which is preliminary data.</text>
</comment>
<dbReference type="OrthoDB" id="9790355at2"/>
<accession>A0A2V1GPZ2</accession>
<dbReference type="InterPro" id="IPR046342">
    <property type="entry name" value="CBS_dom_sf"/>
</dbReference>
<evidence type="ECO:0000313" key="5">
    <source>
        <dbReference type="Proteomes" id="UP000244906"/>
    </source>
</evidence>
<dbReference type="InterPro" id="IPR051257">
    <property type="entry name" value="Diverse_CBS-Domain"/>
</dbReference>
<evidence type="ECO:0000256" key="2">
    <source>
        <dbReference type="PROSITE-ProRule" id="PRU00703"/>
    </source>
</evidence>